<name>A0AAE0GCS8_9CHLO</name>
<dbReference type="PANTHER" id="PTHR33153:SF3">
    <property type="entry name" value="TRAFFICKING PROTEIN PARTICLE COMPLEX SUBUNIT 11 DOMAIN-CONTAINING PROTEIN"/>
    <property type="match status" value="1"/>
</dbReference>
<dbReference type="EMBL" id="LGRX02007051">
    <property type="protein sequence ID" value="KAK3275726.1"/>
    <property type="molecule type" value="Genomic_DNA"/>
</dbReference>
<evidence type="ECO:0000313" key="2">
    <source>
        <dbReference type="EMBL" id="KAK3275726.1"/>
    </source>
</evidence>
<dbReference type="AlphaFoldDB" id="A0AAE0GCS8"/>
<keyword evidence="3" id="KW-1185">Reference proteome</keyword>
<reference evidence="2 3" key="1">
    <citation type="journal article" date="2015" name="Genome Biol. Evol.">
        <title>Comparative Genomics of a Bacterivorous Green Alga Reveals Evolutionary Causalities and Consequences of Phago-Mixotrophic Mode of Nutrition.</title>
        <authorList>
            <person name="Burns J.A."/>
            <person name="Paasch A."/>
            <person name="Narechania A."/>
            <person name="Kim E."/>
        </authorList>
    </citation>
    <scope>NUCLEOTIDE SEQUENCE [LARGE SCALE GENOMIC DNA]</scope>
    <source>
        <strain evidence="2 3">PLY_AMNH</strain>
    </source>
</reference>
<dbReference type="Proteomes" id="UP001190700">
    <property type="component" value="Unassembled WGS sequence"/>
</dbReference>
<proteinExistence type="predicted"/>
<dbReference type="PANTHER" id="PTHR33153">
    <property type="entry name" value="MYND-TYPE DOMAIN-CONTAINING PROTEIN"/>
    <property type="match status" value="1"/>
</dbReference>
<gene>
    <name evidence="2" type="ORF">CYMTET_16163</name>
</gene>
<evidence type="ECO:0000259" key="1">
    <source>
        <dbReference type="Pfam" id="PF25273"/>
    </source>
</evidence>
<evidence type="ECO:0000313" key="3">
    <source>
        <dbReference type="Proteomes" id="UP001190700"/>
    </source>
</evidence>
<feature type="domain" description="DUF7869" evidence="1">
    <location>
        <begin position="543"/>
        <end position="667"/>
    </location>
</feature>
<accession>A0AAE0GCS8</accession>
<protein>
    <recommendedName>
        <fullName evidence="1">DUF7869 domain-containing protein</fullName>
    </recommendedName>
</protein>
<dbReference type="Pfam" id="PF25273">
    <property type="entry name" value="DUF7869"/>
    <property type="match status" value="1"/>
</dbReference>
<comment type="caution">
    <text evidence="2">The sequence shown here is derived from an EMBL/GenBank/DDBJ whole genome shotgun (WGS) entry which is preliminary data.</text>
</comment>
<organism evidence="2 3">
    <name type="scientific">Cymbomonas tetramitiformis</name>
    <dbReference type="NCBI Taxonomy" id="36881"/>
    <lineage>
        <taxon>Eukaryota</taxon>
        <taxon>Viridiplantae</taxon>
        <taxon>Chlorophyta</taxon>
        <taxon>Pyramimonadophyceae</taxon>
        <taxon>Pyramimonadales</taxon>
        <taxon>Pyramimonadaceae</taxon>
        <taxon>Cymbomonas</taxon>
    </lineage>
</organism>
<sequence>MIQQSKNCHGPIRVGHGTKFQRKSTELSVLLTVDKVASGSSTLPSYLCFTTRQNLGSTQLKPVRLTFVRRSLASTILETSVAYGQINPGKFMKKVIDSPNVPDEEKLKLAESSITERICKEWRRQFFCKRKQQETSDEVGLAAVEEAVVEEHAPTAASRRERQSVLKDFGMSSVSKAQAAALTFLLGTFFFACRIPFHVVDNVFFRAFIKALCPGYMAWVPCKNTLRTTTLDNAYEETLVSTNATLDATPGKRTLVIDGKTNVVGRATANLAECKQGITAYITTKFFRNREHSGKLHAEFAYDVISEDPEKWQAVCADNTGSMQIMFRLLHLWFPLLFILGRCVRVLDLLIEDIVKIEEVSAVVADFYFIAVFMKSAAQFERFETLIGDSVLRKRGEAINYFLEPLSSMLHYIEGDSVPPTHMLPLFVMFHKFVGSDLPLSVSTQVSRDTLNDIREMVKERWLGAGRKVGLRHDFHCLAFSLDVYVRALIVIIFDEAELNRIDITFSDTNVMSAIKNYNGGKTADRKYHCLLQEFNNFKAGELDNVSTNKSKLMLAYAAWLIHTDVFRKVKLSFLLVGHTHENIDQMFSRFSVRLRRKQAWTLDEMIEVAQECFTDGVTCEHTEKIFDFSSWFDGHVFDCHNILAQQAFKFKKDEHGEVGMQYKQYSISPKWLPETPLPKLASTPPVAGPGYIKPIPFTEEGIEKLEHALQALKDILGTKLTDVHENFWREDAIEKQRHLTAGGECQAPAIPFQHPEKIVIERNATLVRLIEAPALAIEAAGAAAVPAIPMTVGSFAVALAVESENDKFAFRVQLRRSEWSDPLYLVKVEARYPSTQQLLYRYFQPKKHTDTKKKHLGKQLASHPGAFAAPPGHRPSTETFDKNEIVLAWNVDAKDPERSIPNGARTEQYAQIVVALLAQQFKRTRKDLGDLNESDDSDEDEAFDNCVAVAVAREVDA</sequence>
<dbReference type="InterPro" id="IPR057191">
    <property type="entry name" value="DUF7869"/>
</dbReference>